<protein>
    <recommendedName>
        <fullName evidence="4">EfeO-type cupredoxin-like domain-containing protein</fullName>
    </recommendedName>
</protein>
<feature type="signal peptide" evidence="1">
    <location>
        <begin position="1"/>
        <end position="20"/>
    </location>
</feature>
<feature type="chain" id="PRO_5014993087" description="EfeO-type cupredoxin-like domain-containing protein" evidence="1">
    <location>
        <begin position="21"/>
        <end position="269"/>
    </location>
</feature>
<evidence type="ECO:0008006" key="4">
    <source>
        <dbReference type="Google" id="ProtNLM"/>
    </source>
</evidence>
<comment type="caution">
    <text evidence="2">The sequence shown here is derived from an EMBL/GenBank/DDBJ whole genome shotgun (WGS) entry which is preliminary data.</text>
</comment>
<proteinExistence type="predicted"/>
<reference evidence="2 3" key="1">
    <citation type="submission" date="2017-09" db="EMBL/GenBank/DDBJ databases">
        <title>Depth-based differentiation of microbial function through sediment-hosted aquifers and enrichment of novel symbionts in the deep terrestrial subsurface.</title>
        <authorList>
            <person name="Probst A.J."/>
            <person name="Ladd B."/>
            <person name="Jarett J.K."/>
            <person name="Geller-Mcgrath D.E."/>
            <person name="Sieber C.M."/>
            <person name="Emerson J.B."/>
            <person name="Anantharaman K."/>
            <person name="Thomas B.C."/>
            <person name="Malmstrom R."/>
            <person name="Stieglmeier M."/>
            <person name="Klingl A."/>
            <person name="Woyke T."/>
            <person name="Ryan C.M."/>
            <person name="Banfield J.F."/>
        </authorList>
    </citation>
    <scope>NUCLEOTIDE SEQUENCE [LARGE SCALE GENOMIC DNA]</scope>
    <source>
        <strain evidence="2">CG_4_10_14_0_8_um_filter_42_10</strain>
    </source>
</reference>
<keyword evidence="1" id="KW-0732">Signal</keyword>
<dbReference type="EMBL" id="PFMD01000068">
    <property type="protein sequence ID" value="PIY95764.1"/>
    <property type="molecule type" value="Genomic_DNA"/>
</dbReference>
<accession>A0A2M7RGE8</accession>
<evidence type="ECO:0000256" key="1">
    <source>
        <dbReference type="SAM" id="SignalP"/>
    </source>
</evidence>
<name>A0A2M7RGE8_9BACT</name>
<dbReference type="PROSITE" id="PS51257">
    <property type="entry name" value="PROKAR_LIPOPROTEIN"/>
    <property type="match status" value="1"/>
</dbReference>
<evidence type="ECO:0000313" key="3">
    <source>
        <dbReference type="Proteomes" id="UP000230779"/>
    </source>
</evidence>
<dbReference type="Proteomes" id="UP000230779">
    <property type="component" value="Unassembled WGS sequence"/>
</dbReference>
<gene>
    <name evidence="2" type="ORF">COY66_05890</name>
</gene>
<evidence type="ECO:0000313" key="2">
    <source>
        <dbReference type="EMBL" id="PIY95764.1"/>
    </source>
</evidence>
<dbReference type="AlphaFoldDB" id="A0A2M7RGE8"/>
<sequence length="269" mass="28505">MSKKLVLLAALLVSFALVLSGCGKKTQTNANTTPINTNTVVTEAPFTLSGITKIFELKLVNGQLNYKTMTFYAGDTIRVSLTNDDQPVDFEFKNVGAKSTSGVFSTSISNTDPGGVYQLGCIDRDCGIITVTVINSNKNININSNANQATNTNTNNTATSSITKAELQRLPAGTTIIPGMSMETTDIFQIGDQYGLNVLGVFKEGDILTHSIVDSNGTEVEPQGPSSNLITGSNGSCCYSLPNLAGSYSVRLYVNGQETLSVPFTVTAE</sequence>
<organism evidence="2 3">
    <name type="scientific">Candidatus Kerfeldbacteria bacterium CG_4_10_14_0_8_um_filter_42_10</name>
    <dbReference type="NCBI Taxonomy" id="2014248"/>
    <lineage>
        <taxon>Bacteria</taxon>
        <taxon>Candidatus Kerfeldiibacteriota</taxon>
    </lineage>
</organism>